<dbReference type="PRINTS" id="PR00463">
    <property type="entry name" value="EP450I"/>
</dbReference>
<evidence type="ECO:0008006" key="17">
    <source>
        <dbReference type="Google" id="ProtNLM"/>
    </source>
</evidence>
<dbReference type="CDD" id="cd20655">
    <property type="entry name" value="CYP93"/>
    <property type="match status" value="1"/>
</dbReference>
<evidence type="ECO:0000313" key="16">
    <source>
        <dbReference type="Proteomes" id="UP001415857"/>
    </source>
</evidence>
<dbReference type="SUPFAM" id="SSF48264">
    <property type="entry name" value="Cytochrome P450"/>
    <property type="match status" value="1"/>
</dbReference>
<dbReference type="GO" id="GO:0016020">
    <property type="term" value="C:membrane"/>
    <property type="evidence" value="ECO:0007669"/>
    <property type="project" value="UniProtKB-SubCell"/>
</dbReference>
<dbReference type="Gene3D" id="1.10.630.10">
    <property type="entry name" value="Cytochrome P450"/>
    <property type="match status" value="1"/>
</dbReference>
<dbReference type="GO" id="GO:0005506">
    <property type="term" value="F:iron ion binding"/>
    <property type="evidence" value="ECO:0007669"/>
    <property type="project" value="InterPro"/>
</dbReference>
<evidence type="ECO:0000256" key="1">
    <source>
        <dbReference type="ARBA" id="ARBA00001971"/>
    </source>
</evidence>
<evidence type="ECO:0000256" key="4">
    <source>
        <dbReference type="ARBA" id="ARBA00022617"/>
    </source>
</evidence>
<dbReference type="PANTHER" id="PTHR24298">
    <property type="entry name" value="FLAVONOID 3'-MONOOXYGENASE-RELATED"/>
    <property type="match status" value="1"/>
</dbReference>
<evidence type="ECO:0000256" key="5">
    <source>
        <dbReference type="ARBA" id="ARBA00022692"/>
    </source>
</evidence>
<evidence type="ECO:0000256" key="12">
    <source>
        <dbReference type="PIRSR" id="PIRSR602401-1"/>
    </source>
</evidence>
<reference evidence="15 16" key="1">
    <citation type="journal article" date="2024" name="Plant J.">
        <title>Genome sequences and population genomics reveal climatic adaptation and genomic divergence between two closely related sweetgum species.</title>
        <authorList>
            <person name="Xu W.Q."/>
            <person name="Ren C.Q."/>
            <person name="Zhang X.Y."/>
            <person name="Comes H.P."/>
            <person name="Liu X.H."/>
            <person name="Li Y.G."/>
            <person name="Kettle C.J."/>
            <person name="Jalonen R."/>
            <person name="Gaisberger H."/>
            <person name="Ma Y.Z."/>
            <person name="Qiu Y.X."/>
        </authorList>
    </citation>
    <scope>NUCLEOTIDE SEQUENCE [LARGE SCALE GENOMIC DNA]</scope>
    <source>
        <strain evidence="15">Hangzhou</strain>
    </source>
</reference>
<keyword evidence="16" id="KW-1185">Reference proteome</keyword>
<gene>
    <name evidence="15" type="ORF">L1049_008514</name>
</gene>
<feature type="transmembrane region" description="Helical" evidence="14">
    <location>
        <begin position="6"/>
        <end position="27"/>
    </location>
</feature>
<keyword evidence="4 12" id="KW-0349">Heme</keyword>
<dbReference type="EMBL" id="JBBPBK010000002">
    <property type="protein sequence ID" value="KAK9290347.1"/>
    <property type="molecule type" value="Genomic_DNA"/>
</dbReference>
<sequence>MDTSDAMFYCFLFFLWIISSILVRSFVNNRWSNRTDTVRHPPSPPALPIIGHLHLLISSNVPNSFQTLARRYGPLIQLRLGTSLTFTLVSSFTVAKDILKTHDSDFPTRATVFTSGYNIYKGSTFINAPYGTYWRYLKKLCMNELLSSSQINRSIHIREEEILKLLESLMKNSKKGEFCDLSMVLTAMTNNVICRMAMSTRCSENDDEAKEIKKIVRDVFELGRMLGVNKMMGPLGKFDIFGYEKKLGLAMGQFDRLVERIMKEHEEKEKRGCEGEGRDLMDIMLESYKDTNAEVKLTRNDVKAFFLEIFLAGTDTSSVAMQWAMAELINHPQAFKKLREEIDSIVGSNRLVKESDVPNLPYLRATVKETLRLHTPGPILFRECTNDCSINGYDFKKSKSLLVINSYAIMRDPNAWTDPDEFIPERFLVNSNSTENLGQHHMEIKGQDFRHLPFGGGRRGCPGASLASTVMQATIGALVQCFDWKVKGGEKVDLKSGSGLLATAMAHPLLCYPITHFNPF</sequence>
<dbReference type="AlphaFoldDB" id="A0AAP0X5N7"/>
<feature type="binding site" description="axial binding residue" evidence="12">
    <location>
        <position position="461"/>
    </location>
    <ligand>
        <name>heme</name>
        <dbReference type="ChEBI" id="CHEBI:30413"/>
    </ligand>
    <ligandPart>
        <name>Fe</name>
        <dbReference type="ChEBI" id="CHEBI:18248"/>
    </ligandPart>
</feature>
<dbReference type="FunFam" id="1.10.630.10:FF:000019">
    <property type="entry name" value="Cytochrome P450 family protein"/>
    <property type="match status" value="1"/>
</dbReference>
<evidence type="ECO:0000256" key="11">
    <source>
        <dbReference type="ARBA" id="ARBA00023136"/>
    </source>
</evidence>
<dbReference type="Pfam" id="PF00067">
    <property type="entry name" value="p450"/>
    <property type="match status" value="1"/>
</dbReference>
<keyword evidence="9 12" id="KW-0408">Iron</keyword>
<proteinExistence type="inferred from homology"/>
<keyword evidence="7 14" id="KW-1133">Transmembrane helix</keyword>
<dbReference type="GO" id="GO:0020037">
    <property type="term" value="F:heme binding"/>
    <property type="evidence" value="ECO:0007669"/>
    <property type="project" value="InterPro"/>
</dbReference>
<evidence type="ECO:0000256" key="6">
    <source>
        <dbReference type="ARBA" id="ARBA00022723"/>
    </source>
</evidence>
<evidence type="ECO:0000256" key="9">
    <source>
        <dbReference type="ARBA" id="ARBA00023004"/>
    </source>
</evidence>
<dbReference type="InterPro" id="IPR001128">
    <property type="entry name" value="Cyt_P450"/>
</dbReference>
<accession>A0AAP0X5N7</accession>
<comment type="subcellular location">
    <subcellularLocation>
        <location evidence="2">Membrane</location>
        <topology evidence="2">Single-pass membrane protein</topology>
    </subcellularLocation>
</comment>
<evidence type="ECO:0000313" key="15">
    <source>
        <dbReference type="EMBL" id="KAK9290347.1"/>
    </source>
</evidence>
<evidence type="ECO:0000256" key="7">
    <source>
        <dbReference type="ARBA" id="ARBA00022989"/>
    </source>
</evidence>
<keyword evidence="11 14" id="KW-0472">Membrane</keyword>
<dbReference type="Proteomes" id="UP001415857">
    <property type="component" value="Unassembled WGS sequence"/>
</dbReference>
<dbReference type="PROSITE" id="PS00086">
    <property type="entry name" value="CYTOCHROME_P450"/>
    <property type="match status" value="1"/>
</dbReference>
<evidence type="ECO:0000256" key="3">
    <source>
        <dbReference type="ARBA" id="ARBA00010617"/>
    </source>
</evidence>
<dbReference type="InterPro" id="IPR036396">
    <property type="entry name" value="Cyt_P450_sf"/>
</dbReference>
<dbReference type="PRINTS" id="PR00385">
    <property type="entry name" value="P450"/>
</dbReference>
<keyword evidence="8 13" id="KW-0560">Oxidoreductase</keyword>
<dbReference type="InterPro" id="IPR002401">
    <property type="entry name" value="Cyt_P450_E_grp-I"/>
</dbReference>
<dbReference type="PANTHER" id="PTHR24298:SF204">
    <property type="entry name" value="CYTOCHROME P450, FAMILY 712, SUBFAMILY A, POLYPEPTIDE 1"/>
    <property type="match status" value="1"/>
</dbReference>
<name>A0AAP0X5N7_LIQFO</name>
<evidence type="ECO:0000256" key="2">
    <source>
        <dbReference type="ARBA" id="ARBA00004167"/>
    </source>
</evidence>
<evidence type="ECO:0000256" key="14">
    <source>
        <dbReference type="SAM" id="Phobius"/>
    </source>
</evidence>
<organism evidence="15 16">
    <name type="scientific">Liquidambar formosana</name>
    <name type="common">Formosan gum</name>
    <dbReference type="NCBI Taxonomy" id="63359"/>
    <lineage>
        <taxon>Eukaryota</taxon>
        <taxon>Viridiplantae</taxon>
        <taxon>Streptophyta</taxon>
        <taxon>Embryophyta</taxon>
        <taxon>Tracheophyta</taxon>
        <taxon>Spermatophyta</taxon>
        <taxon>Magnoliopsida</taxon>
        <taxon>eudicotyledons</taxon>
        <taxon>Gunneridae</taxon>
        <taxon>Pentapetalae</taxon>
        <taxon>Saxifragales</taxon>
        <taxon>Altingiaceae</taxon>
        <taxon>Liquidambar</taxon>
    </lineage>
</organism>
<dbReference type="InterPro" id="IPR051103">
    <property type="entry name" value="Plant_metabolite_P450s"/>
</dbReference>
<keyword evidence="5 14" id="KW-0812">Transmembrane</keyword>
<evidence type="ECO:0000256" key="8">
    <source>
        <dbReference type="ARBA" id="ARBA00023002"/>
    </source>
</evidence>
<dbReference type="GO" id="GO:0016709">
    <property type="term" value="F:oxidoreductase activity, acting on paired donors, with incorporation or reduction of molecular oxygen, NAD(P)H as one donor, and incorporation of one atom of oxygen"/>
    <property type="evidence" value="ECO:0007669"/>
    <property type="project" value="TreeGrafter"/>
</dbReference>
<protein>
    <recommendedName>
        <fullName evidence="17">Cytochrome P450</fullName>
    </recommendedName>
</protein>
<keyword evidence="6 12" id="KW-0479">Metal-binding</keyword>
<comment type="cofactor">
    <cofactor evidence="1 12">
        <name>heme</name>
        <dbReference type="ChEBI" id="CHEBI:30413"/>
    </cofactor>
</comment>
<comment type="caution">
    <text evidence="15">The sequence shown here is derived from an EMBL/GenBank/DDBJ whole genome shotgun (WGS) entry which is preliminary data.</text>
</comment>
<comment type="similarity">
    <text evidence="3 13">Belongs to the cytochrome P450 family.</text>
</comment>
<evidence type="ECO:0000256" key="10">
    <source>
        <dbReference type="ARBA" id="ARBA00023033"/>
    </source>
</evidence>
<keyword evidence="10 13" id="KW-0503">Monooxygenase</keyword>
<evidence type="ECO:0000256" key="13">
    <source>
        <dbReference type="RuleBase" id="RU000461"/>
    </source>
</evidence>
<dbReference type="InterPro" id="IPR017972">
    <property type="entry name" value="Cyt_P450_CS"/>
</dbReference>